<protein>
    <submittedName>
        <fullName evidence="1">Uncharacterized protein</fullName>
    </submittedName>
</protein>
<proteinExistence type="predicted"/>
<keyword evidence="2" id="KW-1185">Reference proteome</keyword>
<evidence type="ECO:0000313" key="2">
    <source>
        <dbReference type="Proteomes" id="UP001060215"/>
    </source>
</evidence>
<reference evidence="1 2" key="1">
    <citation type="journal article" date="2022" name="Plant J.">
        <title>Chromosome-level genome of Camellia lanceoleosa provides a valuable resource for understanding genome evolution and self-incompatibility.</title>
        <authorList>
            <person name="Gong W."/>
            <person name="Xiao S."/>
            <person name="Wang L."/>
            <person name="Liao Z."/>
            <person name="Chang Y."/>
            <person name="Mo W."/>
            <person name="Hu G."/>
            <person name="Li W."/>
            <person name="Zhao G."/>
            <person name="Zhu H."/>
            <person name="Hu X."/>
            <person name="Ji K."/>
            <person name="Xiang X."/>
            <person name="Song Q."/>
            <person name="Yuan D."/>
            <person name="Jin S."/>
            <person name="Zhang L."/>
        </authorList>
    </citation>
    <scope>NUCLEOTIDE SEQUENCE [LARGE SCALE GENOMIC DNA]</scope>
    <source>
        <strain evidence="1">SQ_2022a</strain>
    </source>
</reference>
<dbReference type="EMBL" id="CM045758">
    <property type="protein sequence ID" value="KAI8030395.1"/>
    <property type="molecule type" value="Genomic_DNA"/>
</dbReference>
<evidence type="ECO:0000313" key="1">
    <source>
        <dbReference type="EMBL" id="KAI8030395.1"/>
    </source>
</evidence>
<organism evidence="1 2">
    <name type="scientific">Camellia lanceoleosa</name>
    <dbReference type="NCBI Taxonomy" id="1840588"/>
    <lineage>
        <taxon>Eukaryota</taxon>
        <taxon>Viridiplantae</taxon>
        <taxon>Streptophyta</taxon>
        <taxon>Embryophyta</taxon>
        <taxon>Tracheophyta</taxon>
        <taxon>Spermatophyta</taxon>
        <taxon>Magnoliopsida</taxon>
        <taxon>eudicotyledons</taxon>
        <taxon>Gunneridae</taxon>
        <taxon>Pentapetalae</taxon>
        <taxon>asterids</taxon>
        <taxon>Ericales</taxon>
        <taxon>Theaceae</taxon>
        <taxon>Camellia</taxon>
    </lineage>
</organism>
<comment type="caution">
    <text evidence="1">The sequence shown here is derived from an EMBL/GenBank/DDBJ whole genome shotgun (WGS) entry which is preliminary data.</text>
</comment>
<sequence>MEQNPCAVQGALLIVDYWLPNLILNFMNVAGFAVWVQLHGLPLKCFMMEAGFQLERAVCEVVGVDNDEACQDGKDCWMECRYERIFKICRNCGKIDQTSNPCDVPLELAHEEIYRHLDEINQQLGTIIIIQEGQPLYTSRVRAFAHHEDRRTSTMVNQGKEPLLVPMETTMNVMRLRKMLLFYWASQFMINDIVDRILYQWQNSVTASVVTLENGVVLGGEWNSEELEWLVNISLQLDQLVQIQVGGNPLKALMGIVIELQDPRYQFGSKFRPKHTYLSQDWVDLDLSVDRNNGHYVIRKSNEPIERTRACWHKEDIKG</sequence>
<gene>
    <name evidence="1" type="ORF">LOK49_LG01G01199</name>
</gene>
<accession>A0ACC0IXY4</accession>
<name>A0ACC0IXY4_9ERIC</name>
<dbReference type="Proteomes" id="UP001060215">
    <property type="component" value="Chromosome 1"/>
</dbReference>